<feature type="active site" description="Proton acceptor" evidence="4">
    <location>
        <position position="420"/>
    </location>
</feature>
<organism evidence="8 9">
    <name type="scientific">Thermogemmata fonticola</name>
    <dbReference type="NCBI Taxonomy" id="2755323"/>
    <lineage>
        <taxon>Bacteria</taxon>
        <taxon>Pseudomonadati</taxon>
        <taxon>Planctomycetota</taxon>
        <taxon>Planctomycetia</taxon>
        <taxon>Gemmatales</taxon>
        <taxon>Gemmataceae</taxon>
        <taxon>Thermogemmata</taxon>
    </lineage>
</organism>
<comment type="caution">
    <text evidence="8">The sequence shown here is derived from an EMBL/GenBank/DDBJ whole genome shotgun (WGS) entry which is preliminary data.</text>
</comment>
<name>A0A7V9AD21_9BACT</name>
<dbReference type="InterPro" id="IPR020613">
    <property type="entry name" value="Thiolase_CS"/>
</dbReference>
<dbReference type="InterPro" id="IPR002155">
    <property type="entry name" value="Thiolase"/>
</dbReference>
<comment type="similarity">
    <text evidence="1 5">Belongs to the thiolase-like superfamily. Thiolase family.</text>
</comment>
<dbReference type="PANTHER" id="PTHR18919:SF151">
    <property type="entry name" value="BLR2427 PROTEIN"/>
    <property type="match status" value="1"/>
</dbReference>
<dbReference type="RefSeq" id="WP_194539435.1">
    <property type="nucleotide sequence ID" value="NZ_JACEFB010000015.1"/>
</dbReference>
<dbReference type="PROSITE" id="PS00099">
    <property type="entry name" value="THIOLASE_3"/>
    <property type="match status" value="1"/>
</dbReference>
<dbReference type="PROSITE" id="PS00098">
    <property type="entry name" value="THIOLASE_1"/>
    <property type="match status" value="1"/>
</dbReference>
<dbReference type="GO" id="GO:0003988">
    <property type="term" value="F:acetyl-CoA C-acyltransferase activity"/>
    <property type="evidence" value="ECO:0007669"/>
    <property type="project" value="UniProtKB-ARBA"/>
</dbReference>
<dbReference type="InterPro" id="IPR016039">
    <property type="entry name" value="Thiolase-like"/>
</dbReference>
<keyword evidence="2 5" id="KW-0808">Transferase</keyword>
<feature type="active site" description="Proton acceptor" evidence="4">
    <location>
        <position position="390"/>
    </location>
</feature>
<evidence type="ECO:0000256" key="1">
    <source>
        <dbReference type="ARBA" id="ARBA00010982"/>
    </source>
</evidence>
<evidence type="ECO:0000259" key="6">
    <source>
        <dbReference type="Pfam" id="PF00108"/>
    </source>
</evidence>
<protein>
    <submittedName>
        <fullName evidence="8">Thiolase family protein</fullName>
    </submittedName>
</protein>
<dbReference type="Pfam" id="PF02803">
    <property type="entry name" value="Thiolase_C"/>
    <property type="match status" value="1"/>
</dbReference>
<evidence type="ECO:0000313" key="9">
    <source>
        <dbReference type="Proteomes" id="UP000542342"/>
    </source>
</evidence>
<dbReference type="PROSITE" id="PS00737">
    <property type="entry name" value="THIOLASE_2"/>
    <property type="match status" value="1"/>
</dbReference>
<keyword evidence="3 5" id="KW-0012">Acyltransferase</keyword>
<gene>
    <name evidence="8" type="ORF">H0921_15545</name>
</gene>
<feature type="active site" description="Acyl-thioester intermediate" evidence="4">
    <location>
        <position position="92"/>
    </location>
</feature>
<reference evidence="8 9" key="1">
    <citation type="submission" date="2020-07" db="EMBL/GenBank/DDBJ databases">
        <title>Thermogemmata thermophila gen. nov., sp. nov., a novel moderate thermophilic planctomycete from a Kamchatka hot spring.</title>
        <authorList>
            <person name="Elcheninov A.G."/>
            <person name="Podosokorskaya O.A."/>
            <person name="Kovaleva O.L."/>
            <person name="Novikov A."/>
            <person name="Bonch-Osmolovskaya E.A."/>
            <person name="Toshchakov S.V."/>
            <person name="Kublanov I.V."/>
        </authorList>
    </citation>
    <scope>NUCLEOTIDE SEQUENCE [LARGE SCALE GENOMIC DNA]</scope>
    <source>
        <strain evidence="8 9">2918</strain>
    </source>
</reference>
<dbReference type="InterPro" id="IPR020616">
    <property type="entry name" value="Thiolase_N"/>
</dbReference>
<evidence type="ECO:0000259" key="7">
    <source>
        <dbReference type="Pfam" id="PF02803"/>
    </source>
</evidence>
<accession>A0A7V9AD21</accession>
<evidence type="ECO:0000256" key="2">
    <source>
        <dbReference type="ARBA" id="ARBA00022679"/>
    </source>
</evidence>
<proteinExistence type="inferred from homology"/>
<evidence type="ECO:0000256" key="4">
    <source>
        <dbReference type="PIRSR" id="PIRSR000429-1"/>
    </source>
</evidence>
<dbReference type="PIRSF" id="PIRSF000429">
    <property type="entry name" value="Ac-CoA_Ac_transf"/>
    <property type="match status" value="1"/>
</dbReference>
<feature type="domain" description="Thiolase C-terminal" evidence="7">
    <location>
        <begin position="296"/>
        <end position="432"/>
    </location>
</feature>
<dbReference type="Gene3D" id="3.40.47.10">
    <property type="match status" value="1"/>
</dbReference>
<dbReference type="InterPro" id="IPR020617">
    <property type="entry name" value="Thiolase_C"/>
</dbReference>
<dbReference type="SUPFAM" id="SSF53901">
    <property type="entry name" value="Thiolase-like"/>
    <property type="match status" value="2"/>
</dbReference>
<evidence type="ECO:0000313" key="8">
    <source>
        <dbReference type="EMBL" id="MBA2227573.1"/>
    </source>
</evidence>
<dbReference type="InterPro" id="IPR020615">
    <property type="entry name" value="Thiolase_acyl_enz_int_AS"/>
</dbReference>
<dbReference type="EMBL" id="JACEFB010000015">
    <property type="protein sequence ID" value="MBA2227573.1"/>
    <property type="molecule type" value="Genomic_DNA"/>
</dbReference>
<feature type="domain" description="Thiolase N-terminal" evidence="6">
    <location>
        <begin position="9"/>
        <end position="283"/>
    </location>
</feature>
<dbReference type="Pfam" id="PF00108">
    <property type="entry name" value="Thiolase_N"/>
    <property type="match status" value="1"/>
</dbReference>
<dbReference type="Proteomes" id="UP000542342">
    <property type="component" value="Unassembled WGS sequence"/>
</dbReference>
<dbReference type="AlphaFoldDB" id="A0A7V9AD21"/>
<evidence type="ECO:0000256" key="5">
    <source>
        <dbReference type="RuleBase" id="RU003557"/>
    </source>
</evidence>
<dbReference type="PANTHER" id="PTHR18919">
    <property type="entry name" value="ACETYL-COA C-ACYLTRANSFERASE"/>
    <property type="match status" value="1"/>
</dbReference>
<dbReference type="NCBIfam" id="TIGR01930">
    <property type="entry name" value="AcCoA-C-Actrans"/>
    <property type="match status" value="1"/>
</dbReference>
<keyword evidence="9" id="KW-1185">Reference proteome</keyword>
<evidence type="ECO:0000256" key="3">
    <source>
        <dbReference type="ARBA" id="ARBA00023315"/>
    </source>
</evidence>
<dbReference type="CDD" id="cd00751">
    <property type="entry name" value="thiolase"/>
    <property type="match status" value="1"/>
</dbReference>
<sequence>MAVALEPLAVLAGARTPFAKAFTALAQVPADQLGRIALLGALQKAGLTPADVGEVVFGNVGGQPDASNLGRVIALRAGVPYDRVAHTVNRNCASGMEAIIAAWHILCEGRAELVVAGGTESMSNIPFLWSRRAKDWFVQWGRAGWWGKLRLLTRWRPSFLRPIPALELGLTDPVCGLNMGQTAEILAKEFGISREEQDRFALLSHQRATEAWKRGFFQDEVVPVPAEVTGAQAVERDLGPRPQQTLEALAKLPPIFDRSGQGTVTAGNSCPITDGAAALVLMTVAQQRQRWPDRPVLGYIRGYALAGCEPRRMGLGPVFAIRKLLRTHGLRLSDFDLIEINEAFAAQVLACRRAMASPDFARQHWQEDQPLGELELEKLNVNGGAIALGHPVGTSGARLVLTLLRALRERGLRRGLAALCVGGGQGAAMWVETEQP</sequence>
<dbReference type="InterPro" id="IPR020610">
    <property type="entry name" value="Thiolase_AS"/>
</dbReference>